<proteinExistence type="predicted"/>
<dbReference type="Pfam" id="PF13702">
    <property type="entry name" value="Lysozyme_like"/>
    <property type="match status" value="1"/>
</dbReference>
<evidence type="ECO:0000259" key="2">
    <source>
        <dbReference type="Pfam" id="PF13702"/>
    </source>
</evidence>
<evidence type="ECO:0000313" key="4">
    <source>
        <dbReference type="Proteomes" id="UP000252254"/>
    </source>
</evidence>
<dbReference type="CDD" id="cd16891">
    <property type="entry name" value="CwlT-like"/>
    <property type="match status" value="1"/>
</dbReference>
<evidence type="ECO:0000313" key="3">
    <source>
        <dbReference type="EMBL" id="RBO99802.1"/>
    </source>
</evidence>
<organism evidence="3 4">
    <name type="scientific">Paraliobacillus ryukyuensis</name>
    <dbReference type="NCBI Taxonomy" id="200904"/>
    <lineage>
        <taxon>Bacteria</taxon>
        <taxon>Bacillati</taxon>
        <taxon>Bacillota</taxon>
        <taxon>Bacilli</taxon>
        <taxon>Bacillales</taxon>
        <taxon>Bacillaceae</taxon>
        <taxon>Paraliobacillus</taxon>
    </lineage>
</organism>
<keyword evidence="1" id="KW-0812">Transmembrane</keyword>
<keyword evidence="1" id="KW-0472">Membrane</keyword>
<keyword evidence="1" id="KW-1133">Transmembrane helix</keyword>
<dbReference type="Gene3D" id="1.10.530.10">
    <property type="match status" value="1"/>
</dbReference>
<dbReference type="InterPro" id="IPR023346">
    <property type="entry name" value="Lysozyme-like_dom_sf"/>
</dbReference>
<dbReference type="Proteomes" id="UP000252254">
    <property type="component" value="Unassembled WGS sequence"/>
</dbReference>
<gene>
    <name evidence="3" type="ORF">DES48_103129</name>
</gene>
<sequence length="217" mass="24166">MKRLMKASILLIGAIITIGMVLFFVVIFANEVGREEVNPYPLTEDVISYQPIVEKELAKEAKEEYTAVVLALMMQESAGRGDDPMQASESACGEVGCIDNPNQSIKHGVSYFLDTLEAANGDLELALQSYNFGLGFIDYAVEKEMGYSQDLAIKFSQKKYDELKNTGNYSCLRDEAEEYDACYGDIYYVDAVYKYLPSALEQTDESVQVAQVSESNK</sequence>
<reference evidence="3 4" key="1">
    <citation type="submission" date="2018-06" db="EMBL/GenBank/DDBJ databases">
        <title>Genomic Encyclopedia of Type Strains, Phase IV (KMG-IV): sequencing the most valuable type-strain genomes for metagenomic binning, comparative biology and taxonomic classification.</title>
        <authorList>
            <person name="Goeker M."/>
        </authorList>
    </citation>
    <scope>NUCLEOTIDE SEQUENCE [LARGE SCALE GENOMIC DNA]</scope>
    <source>
        <strain evidence="3 4">DSM 15140</strain>
    </source>
</reference>
<dbReference type="EMBL" id="QNRI01000003">
    <property type="protein sequence ID" value="RBO99802.1"/>
    <property type="molecule type" value="Genomic_DNA"/>
</dbReference>
<dbReference type="OrthoDB" id="9813368at2"/>
<dbReference type="STRING" id="200904.GCA_900168775_03385"/>
<feature type="domain" description="CwlT-like lysozyme" evidence="2">
    <location>
        <begin position="44"/>
        <end position="195"/>
    </location>
</feature>
<name>A0A366EBU8_9BACI</name>
<protein>
    <submittedName>
        <fullName evidence="3">Lysozyme-like protein</fullName>
    </submittedName>
</protein>
<accession>A0A366EBU8</accession>
<dbReference type="AlphaFoldDB" id="A0A366EBU8"/>
<keyword evidence="4" id="KW-1185">Reference proteome</keyword>
<evidence type="ECO:0000256" key="1">
    <source>
        <dbReference type="SAM" id="Phobius"/>
    </source>
</evidence>
<comment type="caution">
    <text evidence="3">The sequence shown here is derived from an EMBL/GenBank/DDBJ whole genome shotgun (WGS) entry which is preliminary data.</text>
</comment>
<dbReference type="InterPro" id="IPR047194">
    <property type="entry name" value="CwlT-like_lysozyme"/>
</dbReference>
<dbReference type="SUPFAM" id="SSF53955">
    <property type="entry name" value="Lysozyme-like"/>
    <property type="match status" value="1"/>
</dbReference>
<feature type="transmembrane region" description="Helical" evidence="1">
    <location>
        <begin position="7"/>
        <end position="29"/>
    </location>
</feature>